<evidence type="ECO:0000256" key="2">
    <source>
        <dbReference type="SAM" id="SignalP"/>
    </source>
</evidence>
<gene>
    <name evidence="3" type="ORF">CDEST_12414</name>
</gene>
<evidence type="ECO:0000313" key="4">
    <source>
        <dbReference type="Proteomes" id="UP001322277"/>
    </source>
</evidence>
<organism evidence="3 4">
    <name type="scientific">Colletotrichum destructivum</name>
    <dbReference type="NCBI Taxonomy" id="34406"/>
    <lineage>
        <taxon>Eukaryota</taxon>
        <taxon>Fungi</taxon>
        <taxon>Dikarya</taxon>
        <taxon>Ascomycota</taxon>
        <taxon>Pezizomycotina</taxon>
        <taxon>Sordariomycetes</taxon>
        <taxon>Hypocreomycetidae</taxon>
        <taxon>Glomerellales</taxon>
        <taxon>Glomerellaceae</taxon>
        <taxon>Colletotrichum</taxon>
        <taxon>Colletotrichum destructivum species complex</taxon>
    </lineage>
</organism>
<evidence type="ECO:0000313" key="3">
    <source>
        <dbReference type="EMBL" id="WQF87400.1"/>
    </source>
</evidence>
<name>A0AAX4IVW2_9PEZI</name>
<dbReference type="EMBL" id="CP137312">
    <property type="protein sequence ID" value="WQF87400.1"/>
    <property type="molecule type" value="Genomic_DNA"/>
</dbReference>
<dbReference type="KEGG" id="cdet:87948914"/>
<feature type="signal peptide" evidence="2">
    <location>
        <begin position="1"/>
        <end position="17"/>
    </location>
</feature>
<reference evidence="4" key="1">
    <citation type="journal article" date="2023" name="bioRxiv">
        <title>Complete genome of the Medicago anthracnose fungus, Colletotrichum destructivum, reveals a mini-chromosome-like region within a core chromosome.</title>
        <authorList>
            <person name="Lapalu N."/>
            <person name="Simon A."/>
            <person name="Lu A."/>
            <person name="Plaumann P.-L."/>
            <person name="Amselem J."/>
            <person name="Pigne S."/>
            <person name="Auger A."/>
            <person name="Koch C."/>
            <person name="Dallery J.-F."/>
            <person name="O'Connell R.J."/>
        </authorList>
    </citation>
    <scope>NUCLEOTIDE SEQUENCE [LARGE SCALE GENOMIC DNA]</scope>
    <source>
        <strain evidence="4">CBS 520.97</strain>
    </source>
</reference>
<proteinExistence type="predicted"/>
<dbReference type="RefSeq" id="XP_062784621.1">
    <property type="nucleotide sequence ID" value="XM_062928570.1"/>
</dbReference>
<feature type="compositionally biased region" description="Low complexity" evidence="1">
    <location>
        <begin position="111"/>
        <end position="128"/>
    </location>
</feature>
<dbReference type="Proteomes" id="UP001322277">
    <property type="component" value="Chromosome 8"/>
</dbReference>
<feature type="chain" id="PRO_5043590077" evidence="2">
    <location>
        <begin position="18"/>
        <end position="182"/>
    </location>
</feature>
<dbReference type="AlphaFoldDB" id="A0AAX4IVW2"/>
<protein>
    <submittedName>
        <fullName evidence="3">Uncharacterized protein</fullName>
    </submittedName>
</protein>
<sequence length="182" mass="19261">MGLIAGLVSTIVHVAAGRNPYGHNHNQTGAAMTHHENNTTTGCSAGPNDQPCGICAVALPFLKGRQMKLERKAMRHERRAVRHAIKAQRFAGGRGTGYAAAYVVAGPYQNQQQQQQQHQGISSSGVVGERQEEGVEDLHGHRRASTGGDLPPPAYKEGESAAAGARRSVEGLAGDEKHADKA</sequence>
<accession>A0AAX4IVW2</accession>
<keyword evidence="2" id="KW-0732">Signal</keyword>
<feature type="region of interest" description="Disordered" evidence="1">
    <location>
        <begin position="111"/>
        <end position="182"/>
    </location>
</feature>
<dbReference type="GeneID" id="87948914"/>
<feature type="compositionally biased region" description="Basic and acidic residues" evidence="1">
    <location>
        <begin position="129"/>
        <end position="139"/>
    </location>
</feature>
<keyword evidence="4" id="KW-1185">Reference proteome</keyword>
<evidence type="ECO:0000256" key="1">
    <source>
        <dbReference type="SAM" id="MobiDB-lite"/>
    </source>
</evidence>